<dbReference type="OrthoDB" id="2019940at2759"/>
<keyword evidence="12" id="KW-1185">Reference proteome</keyword>
<dbReference type="Pfam" id="PF03567">
    <property type="entry name" value="Sulfotransfer_2"/>
    <property type="match status" value="1"/>
</dbReference>
<sequence>MRVPKLTRTRFILLWGAGVVLFFLISWKSYFKSGEKVQSGQYVASERKSSDNAQIPGWNANVLDAKVQVHQGMQPPSSVLDARKPKLDAHQDPNIIELERPDVAKDINGIPPPLEDDGRLRPDAKIPNRLNHNYFLAVPRQETDDDSKSFSRDEGPDDEDSSTQSSDVSSQDDQNAEVVVKRENPAQAGLFDDNNRSVPRNSPFHQDEEKDKVALATVKPSKEGLYEKKIHQPQNALLFSESQKDVLPHQKQNPPQPPQDAQTLPKVFHVDRNDGRIDVPYTVPTYSTLGVVPKDRMTNEVSQDMAKSSDSGLLNKEHVHYPSANVSQDELDKWQRQVLPSGVLHGEMTDAVATASEAGKIPVVNRKPVDSQPPRSRFAESNNPVSHEEPKQLVPVFQPHGGRRDQVAKDTVMPNEERIPHPPPDTQLDEHIVVTKKPIRAGFHKDGETLLANASEHLERENTKVVPDISKSSDDSKFHSGLNLANVANRDPSLSNVIMNQPGRDDNIAYRIPGRNLPRKITIQKDGRPVPPNAAQLRSGLELRQSEKPVVSREIQVNSHKSTGLHGKVVPPENESEEEFMQRMETVQRERRDRIRQQCQTRYNLTPLDYQRDRQKILLWKKYYEHAYANDDHQFIICRELKAASFSWRKVMISLYTKGSLQFRRSQKMGDFPIRDYDDETFMFKLQNYKKILFVREPFARFLSAYRDKYVELRHFPYYRPIGMSIIQKYRKNPTPAEIQSGRPTFEEFTRWVVAEEVPEGDFHWRPLFNWAHPCHISYDFIGKVETATEDTKYIFKMVGIDKLETFPSTETHHKFSSSADVLEEFYSQLPPDLLPQLVNRYKEEFELFDYPIPQKISDIWTKR</sequence>
<keyword evidence="7 9" id="KW-0472">Membrane</keyword>
<reference evidence="11" key="1">
    <citation type="submission" date="2022-11" db="UniProtKB">
        <authorList>
            <consortium name="EnsemblMetazoa"/>
        </authorList>
    </citation>
    <scope>IDENTIFICATION</scope>
</reference>
<keyword evidence="9" id="KW-0119">Carbohydrate metabolism</keyword>
<accession>A0A913ZPG8</accession>
<dbReference type="AlphaFoldDB" id="A0A913ZPG8"/>
<dbReference type="InterPro" id="IPR018011">
    <property type="entry name" value="Carb_sulfotrans_8-10"/>
</dbReference>
<evidence type="ECO:0000256" key="7">
    <source>
        <dbReference type="ARBA" id="ARBA00023136"/>
    </source>
</evidence>
<evidence type="ECO:0000256" key="9">
    <source>
        <dbReference type="RuleBase" id="RU364020"/>
    </source>
</evidence>
<dbReference type="GO" id="GO:0016051">
    <property type="term" value="P:carbohydrate biosynthetic process"/>
    <property type="evidence" value="ECO:0007669"/>
    <property type="project" value="InterPro"/>
</dbReference>
<evidence type="ECO:0000313" key="12">
    <source>
        <dbReference type="Proteomes" id="UP000887568"/>
    </source>
</evidence>
<dbReference type="EnsemblMetazoa" id="XM_038197092.1">
    <property type="protein sequence ID" value="XP_038053020.1"/>
    <property type="gene ID" value="LOC119725614"/>
</dbReference>
<evidence type="ECO:0000256" key="2">
    <source>
        <dbReference type="ARBA" id="ARBA00006339"/>
    </source>
</evidence>
<name>A0A913ZPG8_PATMI</name>
<keyword evidence="9" id="KW-0735">Signal-anchor</keyword>
<organism evidence="11 12">
    <name type="scientific">Patiria miniata</name>
    <name type="common">Bat star</name>
    <name type="synonym">Asterina miniata</name>
    <dbReference type="NCBI Taxonomy" id="46514"/>
    <lineage>
        <taxon>Eukaryota</taxon>
        <taxon>Metazoa</taxon>
        <taxon>Echinodermata</taxon>
        <taxon>Eleutherozoa</taxon>
        <taxon>Asterozoa</taxon>
        <taxon>Asteroidea</taxon>
        <taxon>Valvatacea</taxon>
        <taxon>Valvatida</taxon>
        <taxon>Asterinidae</taxon>
        <taxon>Patiria</taxon>
    </lineage>
</organism>
<keyword evidence="4 9" id="KW-0812">Transmembrane</keyword>
<evidence type="ECO:0000313" key="11">
    <source>
        <dbReference type="EnsemblMetazoa" id="XP_038053020.1"/>
    </source>
</evidence>
<evidence type="ECO:0000256" key="10">
    <source>
        <dbReference type="SAM" id="MobiDB-lite"/>
    </source>
</evidence>
<evidence type="ECO:0000256" key="4">
    <source>
        <dbReference type="ARBA" id="ARBA00022692"/>
    </source>
</evidence>
<keyword evidence="6 9" id="KW-0333">Golgi apparatus</keyword>
<dbReference type="Proteomes" id="UP000887568">
    <property type="component" value="Unplaced"/>
</dbReference>
<dbReference type="RefSeq" id="XP_038053020.1">
    <property type="nucleotide sequence ID" value="XM_038197092.1"/>
</dbReference>
<dbReference type="GO" id="GO:0000139">
    <property type="term" value="C:Golgi membrane"/>
    <property type="evidence" value="ECO:0007669"/>
    <property type="project" value="UniProtKB-SubCell"/>
</dbReference>
<evidence type="ECO:0000256" key="1">
    <source>
        <dbReference type="ARBA" id="ARBA00004323"/>
    </source>
</evidence>
<feature type="compositionally biased region" description="Basic and acidic residues" evidence="10">
    <location>
        <begin position="220"/>
        <end position="230"/>
    </location>
</feature>
<dbReference type="PANTHER" id="PTHR12137">
    <property type="entry name" value="CARBOHYDRATE SULFOTRANSFERASE"/>
    <property type="match status" value="1"/>
</dbReference>
<feature type="compositionally biased region" description="Basic and acidic residues" evidence="10">
    <location>
        <begin position="116"/>
        <end position="126"/>
    </location>
</feature>
<feature type="compositionally biased region" description="Basic and acidic residues" evidence="10">
    <location>
        <begin position="88"/>
        <end position="105"/>
    </location>
</feature>
<feature type="transmembrane region" description="Helical" evidence="9">
    <location>
        <begin position="12"/>
        <end position="31"/>
    </location>
</feature>
<feature type="region of interest" description="Disordered" evidence="10">
    <location>
        <begin position="88"/>
        <end position="263"/>
    </location>
</feature>
<comment type="similarity">
    <text evidence="2 9">Belongs to the sulfotransferase 2 family.</text>
</comment>
<keyword evidence="8 9" id="KW-0325">Glycoprotein</keyword>
<proteinExistence type="inferred from homology"/>
<dbReference type="GeneID" id="119725614"/>
<feature type="compositionally biased region" description="Polar residues" evidence="10">
    <location>
        <begin position="232"/>
        <end position="241"/>
    </location>
</feature>
<feature type="compositionally biased region" description="Low complexity" evidence="10">
    <location>
        <begin position="162"/>
        <end position="173"/>
    </location>
</feature>
<dbReference type="OMA" id="YYEHAYA"/>
<protein>
    <recommendedName>
        <fullName evidence="9">Carbohydrate sulfotransferase</fullName>
        <ecNumber evidence="9">2.8.2.-</ecNumber>
    </recommendedName>
</protein>
<dbReference type="PANTHER" id="PTHR12137:SF54">
    <property type="entry name" value="CARBOHYDRATE SULFOTRANSFERASE"/>
    <property type="match status" value="1"/>
</dbReference>
<comment type="subcellular location">
    <subcellularLocation>
        <location evidence="1 9">Golgi apparatus membrane</location>
        <topology evidence="1 9">Single-pass type II membrane protein</topology>
    </subcellularLocation>
</comment>
<evidence type="ECO:0000256" key="3">
    <source>
        <dbReference type="ARBA" id="ARBA00022679"/>
    </source>
</evidence>
<keyword evidence="5 9" id="KW-1133">Transmembrane helix</keyword>
<evidence type="ECO:0000256" key="8">
    <source>
        <dbReference type="ARBA" id="ARBA00023180"/>
    </source>
</evidence>
<keyword evidence="3 9" id="KW-0808">Transferase</keyword>
<feature type="region of interest" description="Disordered" evidence="10">
    <location>
        <begin position="365"/>
        <end position="389"/>
    </location>
</feature>
<dbReference type="EC" id="2.8.2.-" evidence="9"/>
<dbReference type="GO" id="GO:0008146">
    <property type="term" value="F:sulfotransferase activity"/>
    <property type="evidence" value="ECO:0007669"/>
    <property type="project" value="InterPro"/>
</dbReference>
<evidence type="ECO:0000256" key="5">
    <source>
        <dbReference type="ARBA" id="ARBA00022989"/>
    </source>
</evidence>
<dbReference type="InterPro" id="IPR005331">
    <property type="entry name" value="Sulfotransferase"/>
</dbReference>
<evidence type="ECO:0000256" key="6">
    <source>
        <dbReference type="ARBA" id="ARBA00023034"/>
    </source>
</evidence>